<dbReference type="AlphaFoldDB" id="A0A1A0R409"/>
<evidence type="ECO:0000313" key="1">
    <source>
        <dbReference type="EMBL" id="OBB29072.1"/>
    </source>
</evidence>
<comment type="caution">
    <text evidence="1">The sequence shown here is derived from an EMBL/GenBank/DDBJ whole genome shotgun (WGS) entry which is preliminary data.</text>
</comment>
<dbReference type="EMBL" id="LZSO01000026">
    <property type="protein sequence ID" value="OBB29072.1"/>
    <property type="molecule type" value="Genomic_DNA"/>
</dbReference>
<protein>
    <submittedName>
        <fullName evidence="1">Uncharacterized protein</fullName>
    </submittedName>
</protein>
<name>A0A1A0R409_MYCPR</name>
<reference evidence="2" key="1">
    <citation type="submission" date="2016-06" db="EMBL/GenBank/DDBJ databases">
        <authorList>
            <person name="Sutton G."/>
            <person name="Brinkac L."/>
            <person name="Sanka R."/>
            <person name="Adams M."/>
            <person name="Lau E."/>
            <person name="Mehaffy C."/>
            <person name="Tameris M."/>
            <person name="Hatherill M."/>
            <person name="Hanekom W."/>
            <person name="Mahomed H."/>
            <person name="Mcshane H."/>
        </authorList>
    </citation>
    <scope>NUCLEOTIDE SEQUENCE [LARGE SCALE GENOMIC DNA]</scope>
    <source>
        <strain evidence="2">852002-51209_SCH5440388</strain>
    </source>
</reference>
<organism evidence="1 2">
    <name type="scientific">Mycolicibacterium peregrinum</name>
    <name type="common">Mycobacterium peregrinum</name>
    <dbReference type="NCBI Taxonomy" id="43304"/>
    <lineage>
        <taxon>Bacteria</taxon>
        <taxon>Bacillati</taxon>
        <taxon>Actinomycetota</taxon>
        <taxon>Actinomycetes</taxon>
        <taxon>Mycobacteriales</taxon>
        <taxon>Mycobacteriaceae</taxon>
        <taxon>Mycolicibacterium</taxon>
    </lineage>
</organism>
<evidence type="ECO:0000313" key="2">
    <source>
        <dbReference type="Proteomes" id="UP000093902"/>
    </source>
</evidence>
<proteinExistence type="predicted"/>
<dbReference type="Proteomes" id="UP000093902">
    <property type="component" value="Unassembled WGS sequence"/>
</dbReference>
<accession>A0A1A0R409</accession>
<sequence>MIGAPVFRFRYKGQLVDWEFSSETVEFNGVPVPKWAKERRHGVGGPDLVIKVAVRDGSPEVVELSFEAKSGQTEVRQKHLRAVEVDQLASDLYAVFVAEFGENPSRDDESRAMRVAEKLIERQRLPRDYRIISDEMLRLVAEVYRTNIERAPTKAVAKHFGVKDRMASTYVDRARKKGFLPPTKQGQKKA</sequence>
<gene>
    <name evidence="1" type="ORF">A5792_19850</name>
</gene>